<reference evidence="6 7" key="1">
    <citation type="submission" date="2018-11" db="EMBL/GenBank/DDBJ databases">
        <authorList>
            <consortium name="Pathogen Informatics"/>
        </authorList>
    </citation>
    <scope>NUCLEOTIDE SEQUENCE [LARGE SCALE GENOMIC DNA]</scope>
</reference>
<name>A0A3P6SDG3_9BILA</name>
<dbReference type="SUPFAM" id="SSF54631">
    <property type="entry name" value="CBS-domain pair"/>
    <property type="match status" value="1"/>
</dbReference>
<keyword evidence="7" id="KW-1185">Reference proteome</keyword>
<keyword evidence="2" id="KW-0406">Ion transport</keyword>
<dbReference type="AlphaFoldDB" id="A0A3P6SDG3"/>
<evidence type="ECO:0000256" key="3">
    <source>
        <dbReference type="ARBA" id="ARBA00023214"/>
    </source>
</evidence>
<accession>A0A3P6SDG3</accession>
<evidence type="ECO:0000259" key="5">
    <source>
        <dbReference type="PROSITE" id="PS51371"/>
    </source>
</evidence>
<dbReference type="InterPro" id="IPR050970">
    <property type="entry name" value="Cl_channel_volt-gated"/>
</dbReference>
<evidence type="ECO:0000256" key="4">
    <source>
        <dbReference type="PROSITE-ProRule" id="PRU00703"/>
    </source>
</evidence>
<keyword evidence="3" id="KW-0868">Chloride</keyword>
<dbReference type="OrthoDB" id="4564at2759"/>
<keyword evidence="1" id="KW-0813">Transport</keyword>
<dbReference type="EMBL" id="UYRT01012848">
    <property type="protein sequence ID" value="VDK52371.1"/>
    <property type="molecule type" value="Genomic_DNA"/>
</dbReference>
<dbReference type="PANTHER" id="PTHR45720">
    <property type="entry name" value="CHLORIDE CHANNEL PROTEIN 2"/>
    <property type="match status" value="1"/>
</dbReference>
<dbReference type="GO" id="GO:0005886">
    <property type="term" value="C:plasma membrane"/>
    <property type="evidence" value="ECO:0007669"/>
    <property type="project" value="TreeGrafter"/>
</dbReference>
<dbReference type="PANTHER" id="PTHR45720:SF10">
    <property type="entry name" value="CHLORIDE CHANNEL PROTEIN 2"/>
    <property type="match status" value="1"/>
</dbReference>
<evidence type="ECO:0000256" key="2">
    <source>
        <dbReference type="ARBA" id="ARBA00023065"/>
    </source>
</evidence>
<dbReference type="Proteomes" id="UP000271098">
    <property type="component" value="Unassembled WGS sequence"/>
</dbReference>
<evidence type="ECO:0000313" key="6">
    <source>
        <dbReference type="EMBL" id="VDK52371.1"/>
    </source>
</evidence>
<gene>
    <name evidence="6" type="ORF">GPUH_LOCUS5844</name>
</gene>
<dbReference type="GO" id="GO:0005247">
    <property type="term" value="F:voltage-gated chloride channel activity"/>
    <property type="evidence" value="ECO:0007669"/>
    <property type="project" value="TreeGrafter"/>
</dbReference>
<evidence type="ECO:0000256" key="1">
    <source>
        <dbReference type="ARBA" id="ARBA00022448"/>
    </source>
</evidence>
<protein>
    <recommendedName>
        <fullName evidence="5">CBS domain-containing protein</fullName>
    </recommendedName>
</protein>
<keyword evidence="4" id="KW-0129">CBS domain</keyword>
<evidence type="ECO:0000313" key="7">
    <source>
        <dbReference type="Proteomes" id="UP000271098"/>
    </source>
</evidence>
<organism evidence="6 7">
    <name type="scientific">Gongylonema pulchrum</name>
    <dbReference type="NCBI Taxonomy" id="637853"/>
    <lineage>
        <taxon>Eukaryota</taxon>
        <taxon>Metazoa</taxon>
        <taxon>Ecdysozoa</taxon>
        <taxon>Nematoda</taxon>
        <taxon>Chromadorea</taxon>
        <taxon>Rhabditida</taxon>
        <taxon>Spirurina</taxon>
        <taxon>Spiruromorpha</taxon>
        <taxon>Spiruroidea</taxon>
        <taxon>Gongylonematidae</taxon>
        <taxon>Gongylonema</taxon>
    </lineage>
</organism>
<dbReference type="Gene3D" id="3.10.580.10">
    <property type="entry name" value="CBS-domain"/>
    <property type="match status" value="1"/>
</dbReference>
<feature type="domain" description="CBS" evidence="5">
    <location>
        <begin position="45"/>
        <end position="110"/>
    </location>
</feature>
<proteinExistence type="predicted"/>
<sequence length="129" mass="14787">MSNIVCSSLQPSFFDSIIKIKHLPYLPDIPKSTSRVHEIRVEQIMVRNVKFLSKRSTHYELQELLSITPKLRAYPVVDDPESMMLLGSVSRENLLRLLNHVVGDEARHAEYLRRSQSSSEFSGTSESDK</sequence>
<dbReference type="InterPro" id="IPR046342">
    <property type="entry name" value="CBS_dom_sf"/>
</dbReference>
<dbReference type="PROSITE" id="PS51371">
    <property type="entry name" value="CBS"/>
    <property type="match status" value="1"/>
</dbReference>
<dbReference type="InterPro" id="IPR000644">
    <property type="entry name" value="CBS_dom"/>
</dbReference>